<reference evidence="1 2" key="1">
    <citation type="submission" date="2022-01" db="EMBL/GenBank/DDBJ databases">
        <title>Desulfofustis limnae sp. nov., a novel mesophilic sulfate-reducing bacterium isolated from marsh soil.</title>
        <authorList>
            <person name="Watanabe M."/>
            <person name="Takahashi A."/>
            <person name="Kojima H."/>
            <person name="Fukui M."/>
        </authorList>
    </citation>
    <scope>NUCLEOTIDE SEQUENCE [LARGE SCALE GENOMIC DNA]</scope>
    <source>
        <strain evidence="1 2">PPLL</strain>
    </source>
</reference>
<evidence type="ECO:0000313" key="2">
    <source>
        <dbReference type="Proteomes" id="UP000830055"/>
    </source>
</evidence>
<proteinExistence type="predicted"/>
<dbReference type="RefSeq" id="WP_284154403.1">
    <property type="nucleotide sequence ID" value="NZ_AP025516.1"/>
</dbReference>
<accession>A0ABN6M8B9</accession>
<gene>
    <name evidence="1" type="ORF">DPPLL_17370</name>
</gene>
<sequence length="148" mass="16026">MIACEDPAMTATAPTTPDALIRLSIDQHHRMAHLLHRLQEELELQAFEKLTELNDELSGIQDQARLVDDELLRCLQGGPPAAALLPLLAQRTALQKDIVALLAAILPGAKSVKSLLANEMQTLKTGRTALSGYKSGTMHQGRLINSAT</sequence>
<name>A0ABN6M8B9_9BACT</name>
<evidence type="ECO:0008006" key="3">
    <source>
        <dbReference type="Google" id="ProtNLM"/>
    </source>
</evidence>
<organism evidence="1 2">
    <name type="scientific">Desulfofustis limnaeus</name>
    <dbReference type="NCBI Taxonomy" id="2740163"/>
    <lineage>
        <taxon>Bacteria</taxon>
        <taxon>Pseudomonadati</taxon>
        <taxon>Thermodesulfobacteriota</taxon>
        <taxon>Desulfobulbia</taxon>
        <taxon>Desulfobulbales</taxon>
        <taxon>Desulfocapsaceae</taxon>
        <taxon>Desulfofustis</taxon>
    </lineage>
</organism>
<keyword evidence="2" id="KW-1185">Reference proteome</keyword>
<evidence type="ECO:0000313" key="1">
    <source>
        <dbReference type="EMBL" id="BDD87372.1"/>
    </source>
</evidence>
<protein>
    <recommendedName>
        <fullName evidence="3">Flagellar protein FlgN</fullName>
    </recommendedName>
</protein>
<dbReference type="EMBL" id="AP025516">
    <property type="protein sequence ID" value="BDD87372.1"/>
    <property type="molecule type" value="Genomic_DNA"/>
</dbReference>
<dbReference type="Proteomes" id="UP000830055">
    <property type="component" value="Chromosome"/>
</dbReference>